<feature type="non-terminal residue" evidence="1">
    <location>
        <position position="1"/>
    </location>
</feature>
<evidence type="ECO:0008006" key="3">
    <source>
        <dbReference type="Google" id="ProtNLM"/>
    </source>
</evidence>
<reference evidence="1 2" key="1">
    <citation type="journal article" date="2012" name="Genome Biol.">
        <title>Genome and low-iron response of an oceanic diatom adapted to chronic iron limitation.</title>
        <authorList>
            <person name="Lommer M."/>
            <person name="Specht M."/>
            <person name="Roy A.S."/>
            <person name="Kraemer L."/>
            <person name="Andreson R."/>
            <person name="Gutowska M.A."/>
            <person name="Wolf J."/>
            <person name="Bergner S.V."/>
            <person name="Schilhabel M.B."/>
            <person name="Klostermeier U.C."/>
            <person name="Beiko R.G."/>
            <person name="Rosenstiel P."/>
            <person name="Hippler M."/>
            <person name="Laroche J."/>
        </authorList>
    </citation>
    <scope>NUCLEOTIDE SEQUENCE [LARGE SCALE GENOMIC DNA]</scope>
    <source>
        <strain evidence="1 2">CCMP1005</strain>
    </source>
</reference>
<gene>
    <name evidence="1" type="ORF">THAOC_33803</name>
</gene>
<dbReference type="OrthoDB" id="48270at2759"/>
<dbReference type="AlphaFoldDB" id="K0R694"/>
<accession>K0R694</accession>
<keyword evidence="2" id="KW-1185">Reference proteome</keyword>
<evidence type="ECO:0000313" key="2">
    <source>
        <dbReference type="Proteomes" id="UP000266841"/>
    </source>
</evidence>
<name>K0R694_THAOC</name>
<comment type="caution">
    <text evidence="1">The sequence shown here is derived from an EMBL/GenBank/DDBJ whole genome shotgun (WGS) entry which is preliminary data.</text>
</comment>
<dbReference type="EMBL" id="AGNL01046920">
    <property type="protein sequence ID" value="EJK47469.1"/>
    <property type="molecule type" value="Genomic_DNA"/>
</dbReference>
<organism evidence="1 2">
    <name type="scientific">Thalassiosira oceanica</name>
    <name type="common">Marine diatom</name>
    <dbReference type="NCBI Taxonomy" id="159749"/>
    <lineage>
        <taxon>Eukaryota</taxon>
        <taxon>Sar</taxon>
        <taxon>Stramenopiles</taxon>
        <taxon>Ochrophyta</taxon>
        <taxon>Bacillariophyta</taxon>
        <taxon>Coscinodiscophyceae</taxon>
        <taxon>Thalassiosirophycidae</taxon>
        <taxon>Thalassiosirales</taxon>
        <taxon>Thalassiosiraceae</taxon>
        <taxon>Thalassiosira</taxon>
    </lineage>
</organism>
<proteinExistence type="predicted"/>
<protein>
    <recommendedName>
        <fullName evidence="3">RING-type domain-containing protein</fullName>
    </recommendedName>
</protein>
<sequence>TRSNEFDDDNSTIASLFGLTIETCVKNKVNVAEALAKGTIKIIPRLSDIESDLVSTEDFADPEENLRRLPAIPSCMVCYDENIQGFNLACGQHSICIDCSRNLFQSAVRDTSLLPLRCCDVPIDMNISSWLLSPEDSNLIQFRMYEMSAREKLLGGVSQCSSMQCEVWDEDRLLAAGEARVNAEENRLQRDLPAPARQAQLQRAMQELQANEGCVHEWVRRGGNLGNCERCNYYLPVYGMRCVAGCGSTVCFTCASYRIPRRGWR</sequence>
<dbReference type="Proteomes" id="UP000266841">
    <property type="component" value="Unassembled WGS sequence"/>
</dbReference>
<evidence type="ECO:0000313" key="1">
    <source>
        <dbReference type="EMBL" id="EJK47469.1"/>
    </source>
</evidence>